<dbReference type="PANTHER" id="PTHR33393">
    <property type="entry name" value="POLYGLUTAMINE SYNTHESIS ACCESSORY PROTEIN RV0574C-RELATED"/>
    <property type="match status" value="1"/>
</dbReference>
<dbReference type="SUPFAM" id="SSF69318">
    <property type="entry name" value="Integrin alpha N-terminal domain"/>
    <property type="match status" value="1"/>
</dbReference>
<comment type="caution">
    <text evidence="3">The sequence shown here is derived from an EMBL/GenBank/DDBJ whole genome shotgun (WGS) entry which is preliminary data.</text>
</comment>
<dbReference type="OrthoDB" id="9810906at2"/>
<feature type="domain" description="Capsule synthesis protein CapA" evidence="2">
    <location>
        <begin position="36"/>
        <end position="269"/>
    </location>
</feature>
<dbReference type="EMBL" id="RWIS01000004">
    <property type="protein sequence ID" value="RSK34683.1"/>
    <property type="molecule type" value="Genomic_DNA"/>
</dbReference>
<accession>A0A428JN09</accession>
<dbReference type="AlphaFoldDB" id="A0A428JN09"/>
<dbReference type="SMART" id="SM00854">
    <property type="entry name" value="PGA_cap"/>
    <property type="match status" value="1"/>
</dbReference>
<keyword evidence="4" id="KW-1185">Reference proteome</keyword>
<name>A0A428JN09_9BACT</name>
<dbReference type="SUPFAM" id="SSF56300">
    <property type="entry name" value="Metallo-dependent phosphatases"/>
    <property type="match status" value="1"/>
</dbReference>
<dbReference type="InterPro" id="IPR028994">
    <property type="entry name" value="Integrin_alpha_N"/>
</dbReference>
<dbReference type="InterPro" id="IPR019079">
    <property type="entry name" value="Capsule_synth_CapA"/>
</dbReference>
<evidence type="ECO:0000256" key="1">
    <source>
        <dbReference type="ARBA" id="ARBA00005662"/>
    </source>
</evidence>
<gene>
    <name evidence="3" type="ORF">EI290_08680</name>
</gene>
<evidence type="ECO:0000313" key="3">
    <source>
        <dbReference type="EMBL" id="RSK34683.1"/>
    </source>
</evidence>
<organism evidence="3 4">
    <name type="scientific">Hymenobacter metallilatus</name>
    <dbReference type="NCBI Taxonomy" id="2493666"/>
    <lineage>
        <taxon>Bacteria</taxon>
        <taxon>Pseudomonadati</taxon>
        <taxon>Bacteroidota</taxon>
        <taxon>Cytophagia</taxon>
        <taxon>Cytophagales</taxon>
        <taxon>Hymenobacteraceae</taxon>
        <taxon>Hymenobacter</taxon>
    </lineage>
</organism>
<reference evidence="3 4" key="1">
    <citation type="submission" date="2018-12" db="EMBL/GenBank/DDBJ databases">
        <authorList>
            <person name="Feng G."/>
            <person name="Zhu H."/>
        </authorList>
    </citation>
    <scope>NUCLEOTIDE SEQUENCE [LARGE SCALE GENOMIC DNA]</scope>
    <source>
        <strain evidence="3 4">9PBR-2</strain>
    </source>
</reference>
<comment type="similarity">
    <text evidence="1">Belongs to the CapA family.</text>
</comment>
<protein>
    <recommendedName>
        <fullName evidence="2">Capsule synthesis protein CapA domain-containing protein</fullName>
    </recommendedName>
</protein>
<proteinExistence type="inferred from homology"/>
<dbReference type="InterPro" id="IPR029052">
    <property type="entry name" value="Metallo-depent_PP-like"/>
</dbReference>
<evidence type="ECO:0000313" key="4">
    <source>
        <dbReference type="Proteomes" id="UP000280066"/>
    </source>
</evidence>
<dbReference type="PANTHER" id="PTHR33393:SF11">
    <property type="entry name" value="POLYGLUTAMINE SYNTHESIS ACCESSORY PROTEIN RV0574C-RELATED"/>
    <property type="match status" value="1"/>
</dbReference>
<sequence length="519" mass="56615">MALYSCFSGLLAFAGHGGLLALGLLTACQAPPKPLRISVVGDVLLDRGVPPALARDSAALRRTTRRLWAGSRYVLGNLECPLTTARQPAAKAFVFRAAPRYAPWLRQLGFTHLSLANNHTLDQHLPGLRETAATLAAAKLGALGYTANAQAGCQPTLLGPDSSVAVFAYSDLHQRLAGESCLCGRDFVALCERVAAYKTLFPGRAVLVYLHWGTEYAEQPGPAQRTQARTLIDCGAAAVVGAHPHVVQTMEFYRGSPILYSLGNFLFDQQGRATDLAVQADFEVAQGHVATTHLRPVQLRRALPYPADEAAKAALAARIQRISPDVQLLPNADTGGWELMPKPGAAHPGSAGPGYFSRQLTLPTPTGARALVRLRYLPRVGYYQALVRTDSAETVLPLGFPVYQFAQGDVDNDGHPDLLVGPIKTTHFDSTRQRRLFVYRLDAGGRLRPRWLGSKVVYRLLYFRVMRGAAGRTYVRTVEQAPNGRYCIGHYSWQGFGLMLDRFAARNVSRDAAYTHFIQ</sequence>
<evidence type="ECO:0000259" key="2">
    <source>
        <dbReference type="SMART" id="SM00854"/>
    </source>
</evidence>
<dbReference type="InterPro" id="IPR052169">
    <property type="entry name" value="CW_Biosynth-Accessory"/>
</dbReference>
<dbReference type="Pfam" id="PF09587">
    <property type="entry name" value="PGA_cap"/>
    <property type="match status" value="1"/>
</dbReference>
<dbReference type="CDD" id="cd07381">
    <property type="entry name" value="MPP_CapA"/>
    <property type="match status" value="1"/>
</dbReference>
<dbReference type="Proteomes" id="UP000280066">
    <property type="component" value="Unassembled WGS sequence"/>
</dbReference>